<feature type="region of interest" description="Disordered" evidence="1">
    <location>
        <begin position="101"/>
        <end position="125"/>
    </location>
</feature>
<sequence length="248" mass="25837">MRKHAKLRPPPIESETEMNTPELDAFAAWVEDLMRDRGYDIDSPRGGGKSRVADEAGVHRAAVTRLLQRQSMPDLETTRRLARVLGVPVRDMLIRSGRLTAEELADPRTHLASGPATSDAAPRPTLEEVADLLGVPADRREMFVRVVEQFLPAEGEGDRGRGRGADTGRRAAGAAAGAGSGTARPGAGGGEPRRRRSGAGAGSGTGTGRYGASGPTDGLTDRLADETVVAHGSTAPDGATDETALASG</sequence>
<dbReference type="SUPFAM" id="SSF47413">
    <property type="entry name" value="lambda repressor-like DNA-binding domains"/>
    <property type="match status" value="1"/>
</dbReference>
<evidence type="ECO:0000256" key="1">
    <source>
        <dbReference type="SAM" id="MobiDB-lite"/>
    </source>
</evidence>
<evidence type="ECO:0000313" key="3">
    <source>
        <dbReference type="EMBL" id="GAA4819506.1"/>
    </source>
</evidence>
<reference evidence="4" key="1">
    <citation type="journal article" date="2019" name="Int. J. Syst. Evol. Microbiol.">
        <title>The Global Catalogue of Microorganisms (GCM) 10K type strain sequencing project: providing services to taxonomists for standard genome sequencing and annotation.</title>
        <authorList>
            <consortium name="The Broad Institute Genomics Platform"/>
            <consortium name="The Broad Institute Genome Sequencing Center for Infectious Disease"/>
            <person name="Wu L."/>
            <person name="Ma J."/>
        </authorList>
    </citation>
    <scope>NUCLEOTIDE SEQUENCE [LARGE SCALE GENOMIC DNA]</scope>
    <source>
        <strain evidence="4">JCM 18081</strain>
    </source>
</reference>
<dbReference type="SMART" id="SM00530">
    <property type="entry name" value="HTH_XRE"/>
    <property type="match status" value="1"/>
</dbReference>
<accession>A0ABP9CVQ4</accession>
<feature type="region of interest" description="Disordered" evidence="1">
    <location>
        <begin position="1"/>
        <end position="20"/>
    </location>
</feature>
<protein>
    <recommendedName>
        <fullName evidence="2">HTH cro/C1-type domain-containing protein</fullName>
    </recommendedName>
</protein>
<evidence type="ECO:0000313" key="4">
    <source>
        <dbReference type="Proteomes" id="UP001501265"/>
    </source>
</evidence>
<evidence type="ECO:0000259" key="2">
    <source>
        <dbReference type="PROSITE" id="PS50943"/>
    </source>
</evidence>
<proteinExistence type="predicted"/>
<feature type="region of interest" description="Disordered" evidence="1">
    <location>
        <begin position="149"/>
        <end position="224"/>
    </location>
</feature>
<dbReference type="Gene3D" id="1.10.260.40">
    <property type="entry name" value="lambda repressor-like DNA-binding domains"/>
    <property type="match status" value="1"/>
</dbReference>
<name>A0ABP9CVQ4_9ACTN</name>
<feature type="compositionally biased region" description="Gly residues" evidence="1">
    <location>
        <begin position="176"/>
        <end position="190"/>
    </location>
</feature>
<dbReference type="PROSITE" id="PS50943">
    <property type="entry name" value="HTH_CROC1"/>
    <property type="match status" value="1"/>
</dbReference>
<dbReference type="CDD" id="cd00093">
    <property type="entry name" value="HTH_XRE"/>
    <property type="match status" value="1"/>
</dbReference>
<comment type="caution">
    <text evidence="3">The sequence shown here is derived from an EMBL/GenBank/DDBJ whole genome shotgun (WGS) entry which is preliminary data.</text>
</comment>
<feature type="compositionally biased region" description="Gly residues" evidence="1">
    <location>
        <begin position="199"/>
        <end position="211"/>
    </location>
</feature>
<dbReference type="InterPro" id="IPR001387">
    <property type="entry name" value="Cro/C1-type_HTH"/>
</dbReference>
<gene>
    <name evidence="3" type="ORF">GCM10023220_60350</name>
</gene>
<dbReference type="Proteomes" id="UP001501265">
    <property type="component" value="Unassembled WGS sequence"/>
</dbReference>
<feature type="compositionally biased region" description="Basic and acidic residues" evidence="1">
    <location>
        <begin position="156"/>
        <end position="169"/>
    </location>
</feature>
<organism evidence="3 4">
    <name type="scientific">Streptomyces ziwulingensis</name>
    <dbReference type="NCBI Taxonomy" id="1045501"/>
    <lineage>
        <taxon>Bacteria</taxon>
        <taxon>Bacillati</taxon>
        <taxon>Actinomycetota</taxon>
        <taxon>Actinomycetes</taxon>
        <taxon>Kitasatosporales</taxon>
        <taxon>Streptomycetaceae</taxon>
        <taxon>Streptomyces</taxon>
    </lineage>
</organism>
<dbReference type="Pfam" id="PF01381">
    <property type="entry name" value="HTH_3"/>
    <property type="match status" value="1"/>
</dbReference>
<dbReference type="EMBL" id="BAABIG010000079">
    <property type="protein sequence ID" value="GAA4819506.1"/>
    <property type="molecule type" value="Genomic_DNA"/>
</dbReference>
<keyword evidence="4" id="KW-1185">Reference proteome</keyword>
<dbReference type="InterPro" id="IPR010982">
    <property type="entry name" value="Lambda_DNA-bd_dom_sf"/>
</dbReference>
<feature type="domain" description="HTH cro/C1-type" evidence="2">
    <location>
        <begin position="52"/>
        <end position="92"/>
    </location>
</feature>